<comment type="caution">
    <text evidence="3">The sequence shown here is derived from an EMBL/GenBank/DDBJ whole genome shotgun (WGS) entry which is preliminary data.</text>
</comment>
<dbReference type="EMBL" id="PCGR01000002">
    <property type="protein sequence ID" value="PJK16743.1"/>
    <property type="molecule type" value="Genomic_DNA"/>
</dbReference>
<feature type="compositionally biased region" description="Basic and acidic residues" evidence="1">
    <location>
        <begin position="229"/>
        <end position="238"/>
    </location>
</feature>
<feature type="compositionally biased region" description="Basic and acidic residues" evidence="1">
    <location>
        <begin position="277"/>
        <end position="295"/>
    </location>
</feature>
<dbReference type="InterPro" id="IPR025889">
    <property type="entry name" value="GSP17M-like_dom"/>
</dbReference>
<dbReference type="RefSeq" id="WP_100353299.1">
    <property type="nucleotide sequence ID" value="NZ_PCGR01000002.1"/>
</dbReference>
<reference evidence="3 4" key="1">
    <citation type="submission" date="2017-10" db="EMBL/GenBank/DDBJ databases">
        <title>Draft genome of Chryseomicrobium casticus sp. nov.</title>
        <authorList>
            <person name="Chakraborty R."/>
            <person name="Saha T."/>
        </authorList>
    </citation>
    <scope>NUCLEOTIDE SEQUENCE [LARGE SCALE GENOMIC DNA]</scope>
    <source>
        <strain evidence="3 4">ET03</strain>
    </source>
</reference>
<feature type="region of interest" description="Disordered" evidence="1">
    <location>
        <begin position="187"/>
        <end position="304"/>
    </location>
</feature>
<protein>
    <recommendedName>
        <fullName evidence="2">General stress protein 17M-like domain-containing protein</fullName>
    </recommendedName>
</protein>
<keyword evidence="4" id="KW-1185">Reference proteome</keyword>
<feature type="domain" description="General stress protein 17M-like" evidence="2">
    <location>
        <begin position="7"/>
        <end position="98"/>
    </location>
</feature>
<feature type="compositionally biased region" description="Low complexity" evidence="1">
    <location>
        <begin position="212"/>
        <end position="228"/>
    </location>
</feature>
<proteinExistence type="predicted"/>
<dbReference type="OrthoDB" id="2678178at2"/>
<feature type="compositionally biased region" description="Basic and acidic residues" evidence="1">
    <location>
        <begin position="187"/>
        <end position="206"/>
    </location>
</feature>
<organism evidence="3 4">
    <name type="scientific">Chryseomicrobium excrementi</name>
    <dbReference type="NCBI Taxonomy" id="2041346"/>
    <lineage>
        <taxon>Bacteria</taxon>
        <taxon>Bacillati</taxon>
        <taxon>Bacillota</taxon>
        <taxon>Bacilli</taxon>
        <taxon>Bacillales</taxon>
        <taxon>Caryophanaceae</taxon>
        <taxon>Chryseomicrobium</taxon>
    </lineage>
</organism>
<dbReference type="Pfam" id="PF11181">
    <property type="entry name" value="YflT"/>
    <property type="match status" value="1"/>
</dbReference>
<name>A0A2M9EZV9_9BACL</name>
<accession>A0A2M9EZV9</accession>
<evidence type="ECO:0000256" key="1">
    <source>
        <dbReference type="SAM" id="MobiDB-lite"/>
    </source>
</evidence>
<dbReference type="AlphaFoldDB" id="A0A2M9EZV9"/>
<evidence type="ECO:0000259" key="2">
    <source>
        <dbReference type="Pfam" id="PF11181"/>
    </source>
</evidence>
<dbReference type="Proteomes" id="UP000228680">
    <property type="component" value="Unassembled WGS sequence"/>
</dbReference>
<sequence>MENQRQVEVAWSQEELNQKIESLKAQGYSESDIHVVTKDPDRFQVHATDTHVDTHEAGSFWDRFKSFFTGEDATSESLHRLNLEQTERDRYATDLTNGGAILYVDHALRSDDYNTFGETGNSYESYHGDTTGTVGTEFVNNRFTDNEPTLGEHTPEENRQLFKSEGQAYTGEGHVENDAYNIQPRMTEEQKTDHSSFEQAEPRFETTDSQAFETTSPTFETTESTFESTEPHAYDESRAYGAESPGADPNLGPAAFGNLEPAMEDDGREPAAIEDSLSNHEHEERVEEIENRRSENNMQDRSNY</sequence>
<gene>
    <name evidence="3" type="ORF">CQS04_06210</name>
</gene>
<evidence type="ECO:0000313" key="4">
    <source>
        <dbReference type="Proteomes" id="UP000228680"/>
    </source>
</evidence>
<evidence type="ECO:0000313" key="3">
    <source>
        <dbReference type="EMBL" id="PJK16743.1"/>
    </source>
</evidence>